<name>A0A8J7SA22_9BACT</name>
<comment type="caution">
    <text evidence="4">The sequence shown here is derived from an EMBL/GenBank/DDBJ whole genome shotgun (WGS) entry which is preliminary data.</text>
</comment>
<evidence type="ECO:0000259" key="3">
    <source>
        <dbReference type="PROSITE" id="PS50887"/>
    </source>
</evidence>
<gene>
    <name evidence="4" type="ORF">JFN93_21145</name>
</gene>
<proteinExistence type="predicted"/>
<dbReference type="Pfam" id="PF11845">
    <property type="entry name" value="Tll0287-like"/>
    <property type="match status" value="1"/>
</dbReference>
<keyword evidence="1" id="KW-1133">Transmembrane helix</keyword>
<dbReference type="InterPro" id="IPR000160">
    <property type="entry name" value="GGDEF_dom"/>
</dbReference>
<sequence>MVDSSPVGKKASGKIIVWAWMLAIAWTALVAGSLFWYYRLNREEIMVMGRSKALMAFDRDRLYRRWVSMQGGIYVPVSDKVLPNPLLAHVPERDIFTPSGKPLTLINAAYLARQVFESIDPQAEMVAGRGHMTSLNPIRPENRPDAWERAALLRFQQGAKEVSSIEIIDGRSYVRLMRVAITEKPCLRCHAVQGYRVGDIRGGVGVTVPISDLLAANRPQLLGAICGHGLIWMLGLGVIGLGSRKLSGTVAALQESETALRNQTVQLEHEVVDRHSAEMALRDSERFLSTIIDTEPECVKMLAADGGLLMMNAAGLAMIEAASLDEVKGKCVYPLIAEEHRDAFIAAVEEVFQGNQATLEFEVVGLKGRRRWLESRAVPFRNEAGNIVSLLSITSDVTERKRQEEELRELSLVDELTGLTNRRGFMLLARQQMKVADRNRMRLALVFADLDGLKSINDTFGHREGDRAIVDTAVILKSSFRASDIVARVGGDEFVALSLESAPDVVSVISKRLTENLHAHVLDAGGTYQLSFSFGVAVYDPEHPVLLETLLQQGDQLMYRQKRAKRETG</sequence>
<feature type="domain" description="PAC" evidence="2">
    <location>
        <begin position="357"/>
        <end position="409"/>
    </location>
</feature>
<dbReference type="AlphaFoldDB" id="A0A8J7SA22"/>
<dbReference type="PANTHER" id="PTHR44757:SF2">
    <property type="entry name" value="BIOFILM ARCHITECTURE MAINTENANCE PROTEIN MBAA"/>
    <property type="match status" value="1"/>
</dbReference>
<dbReference type="InterPro" id="IPR052155">
    <property type="entry name" value="Biofilm_reg_signaling"/>
</dbReference>
<evidence type="ECO:0000259" key="2">
    <source>
        <dbReference type="PROSITE" id="PS50113"/>
    </source>
</evidence>
<protein>
    <submittedName>
        <fullName evidence="4">Diguanylate cyclase</fullName>
    </submittedName>
</protein>
<dbReference type="PANTHER" id="PTHR44757">
    <property type="entry name" value="DIGUANYLATE CYCLASE DGCP"/>
    <property type="match status" value="1"/>
</dbReference>
<dbReference type="CDD" id="cd01949">
    <property type="entry name" value="GGDEF"/>
    <property type="match status" value="1"/>
</dbReference>
<evidence type="ECO:0000256" key="1">
    <source>
        <dbReference type="SAM" id="Phobius"/>
    </source>
</evidence>
<dbReference type="InterPro" id="IPR000014">
    <property type="entry name" value="PAS"/>
</dbReference>
<feature type="transmembrane region" description="Helical" evidence="1">
    <location>
        <begin position="15"/>
        <end position="38"/>
    </location>
</feature>
<dbReference type="NCBIfam" id="TIGR00229">
    <property type="entry name" value="sensory_box"/>
    <property type="match status" value="1"/>
</dbReference>
<feature type="domain" description="GGDEF" evidence="3">
    <location>
        <begin position="441"/>
        <end position="569"/>
    </location>
</feature>
<dbReference type="SUPFAM" id="SSF55073">
    <property type="entry name" value="Nucleotide cyclase"/>
    <property type="match status" value="1"/>
</dbReference>
<dbReference type="InterPro" id="IPR029787">
    <property type="entry name" value="Nucleotide_cyclase"/>
</dbReference>
<dbReference type="SMART" id="SM00267">
    <property type="entry name" value="GGDEF"/>
    <property type="match status" value="1"/>
</dbReference>
<dbReference type="Gene3D" id="3.30.450.20">
    <property type="entry name" value="PAS domain"/>
    <property type="match status" value="1"/>
</dbReference>
<keyword evidence="1" id="KW-0472">Membrane</keyword>
<dbReference type="SUPFAM" id="SSF55785">
    <property type="entry name" value="PYP-like sensor domain (PAS domain)"/>
    <property type="match status" value="1"/>
</dbReference>
<keyword evidence="1" id="KW-0812">Transmembrane</keyword>
<dbReference type="PROSITE" id="PS50113">
    <property type="entry name" value="PAC"/>
    <property type="match status" value="1"/>
</dbReference>
<dbReference type="RefSeq" id="WP_199386138.1">
    <property type="nucleotide sequence ID" value="NZ_JAEMHM010000021.1"/>
</dbReference>
<dbReference type="NCBIfam" id="TIGR00254">
    <property type="entry name" value="GGDEF"/>
    <property type="match status" value="1"/>
</dbReference>
<keyword evidence="5" id="KW-1185">Reference proteome</keyword>
<reference evidence="4" key="1">
    <citation type="submission" date="2020-12" db="EMBL/GenBank/DDBJ databases">
        <title>Geomonas sp. Red875, isolated from river sediment.</title>
        <authorList>
            <person name="Xu Z."/>
            <person name="Zhang Z."/>
            <person name="Masuda Y."/>
            <person name="Itoh H."/>
            <person name="Senoo K."/>
        </authorList>
    </citation>
    <scope>NUCLEOTIDE SEQUENCE</scope>
    <source>
        <strain evidence="4">Red875</strain>
    </source>
</reference>
<dbReference type="InterPro" id="IPR000700">
    <property type="entry name" value="PAS-assoc_C"/>
</dbReference>
<feature type="transmembrane region" description="Helical" evidence="1">
    <location>
        <begin position="221"/>
        <end position="242"/>
    </location>
</feature>
<evidence type="ECO:0000313" key="4">
    <source>
        <dbReference type="EMBL" id="MBJ6727225.1"/>
    </source>
</evidence>
<dbReference type="EMBL" id="JAEMHM010000021">
    <property type="protein sequence ID" value="MBJ6727225.1"/>
    <property type="molecule type" value="Genomic_DNA"/>
</dbReference>
<evidence type="ECO:0000313" key="5">
    <source>
        <dbReference type="Proteomes" id="UP000636888"/>
    </source>
</evidence>
<dbReference type="Proteomes" id="UP000636888">
    <property type="component" value="Unassembled WGS sequence"/>
</dbReference>
<dbReference type="PROSITE" id="PS50887">
    <property type="entry name" value="GGDEF"/>
    <property type="match status" value="1"/>
</dbReference>
<dbReference type="InterPro" id="IPR043128">
    <property type="entry name" value="Rev_trsase/Diguanyl_cyclase"/>
</dbReference>
<dbReference type="Pfam" id="PF08448">
    <property type="entry name" value="PAS_4"/>
    <property type="match status" value="1"/>
</dbReference>
<dbReference type="Pfam" id="PF00990">
    <property type="entry name" value="GGDEF"/>
    <property type="match status" value="1"/>
</dbReference>
<accession>A0A8J7SA22</accession>
<dbReference type="InterPro" id="IPR013656">
    <property type="entry name" value="PAS_4"/>
</dbReference>
<dbReference type="SMART" id="SM00086">
    <property type="entry name" value="PAC"/>
    <property type="match status" value="1"/>
</dbReference>
<dbReference type="InterPro" id="IPR035965">
    <property type="entry name" value="PAS-like_dom_sf"/>
</dbReference>
<dbReference type="InterPro" id="IPR001610">
    <property type="entry name" value="PAC"/>
</dbReference>
<organism evidence="4 5">
    <name type="scientific">Geomesophilobacter sediminis</name>
    <dbReference type="NCBI Taxonomy" id="2798584"/>
    <lineage>
        <taxon>Bacteria</taxon>
        <taxon>Pseudomonadati</taxon>
        <taxon>Thermodesulfobacteriota</taxon>
        <taxon>Desulfuromonadia</taxon>
        <taxon>Geobacterales</taxon>
        <taxon>Geobacteraceae</taxon>
        <taxon>Geomesophilobacter</taxon>
    </lineage>
</organism>
<dbReference type="Gene3D" id="3.30.70.270">
    <property type="match status" value="1"/>
</dbReference>
<dbReference type="InterPro" id="IPR021796">
    <property type="entry name" value="Tll0287-like_dom"/>
</dbReference>